<name>K0S783_THAOC</name>
<feature type="non-terminal residue" evidence="3">
    <location>
        <position position="1"/>
    </location>
</feature>
<protein>
    <submittedName>
        <fullName evidence="3">Uncharacterized protein</fullName>
    </submittedName>
</protein>
<feature type="compositionally biased region" description="Basic and acidic residues" evidence="1">
    <location>
        <begin position="499"/>
        <end position="510"/>
    </location>
</feature>
<feature type="compositionally biased region" description="Basic and acidic residues" evidence="1">
    <location>
        <begin position="540"/>
        <end position="551"/>
    </location>
</feature>
<gene>
    <name evidence="3" type="ORF">THAOC_23329</name>
</gene>
<feature type="transmembrane region" description="Helical" evidence="2">
    <location>
        <begin position="333"/>
        <end position="354"/>
    </location>
</feature>
<evidence type="ECO:0000256" key="2">
    <source>
        <dbReference type="SAM" id="Phobius"/>
    </source>
</evidence>
<feature type="compositionally biased region" description="Basic and acidic residues" evidence="1">
    <location>
        <begin position="404"/>
        <end position="419"/>
    </location>
</feature>
<evidence type="ECO:0000313" key="3">
    <source>
        <dbReference type="EMBL" id="EJK56731.1"/>
    </source>
</evidence>
<reference evidence="3 4" key="1">
    <citation type="journal article" date="2012" name="Genome Biol.">
        <title>Genome and low-iron response of an oceanic diatom adapted to chronic iron limitation.</title>
        <authorList>
            <person name="Lommer M."/>
            <person name="Specht M."/>
            <person name="Roy A.S."/>
            <person name="Kraemer L."/>
            <person name="Andreson R."/>
            <person name="Gutowska M.A."/>
            <person name="Wolf J."/>
            <person name="Bergner S.V."/>
            <person name="Schilhabel M.B."/>
            <person name="Klostermeier U.C."/>
            <person name="Beiko R.G."/>
            <person name="Rosenstiel P."/>
            <person name="Hippler M."/>
            <person name="Laroche J."/>
        </authorList>
    </citation>
    <scope>NUCLEOTIDE SEQUENCE [LARGE SCALE GENOMIC DNA]</scope>
    <source>
        <strain evidence="3 4">CCMP1005</strain>
    </source>
</reference>
<sequence>VDTPNGFLITTGACNDDVRGFECDYSPYWRRDLNAASAFAASEAASPAPLGIRSGRSERCVYVDREGNVEFNIDFGIMRVDDSRMVDTNVALLLEFEEEGVAPALRGRGLKAMLDRGTVIGESRDGTRRTKRYLLGDSDKLAIGAVTAEILALALDKPLAASGIELDDVTPKEVVLSRLNDSSNSQRKASELAVAMKINGHYNPPPDLDFDFIVQDSINRDTPEIRRNLREYNDNCRDQSSKTEAGYTEEDYSTVVSTTGAGRPVGRGGSNSRGDILPQLEVSARFSKACSSNKVLPAYFETSLKEIEAKSIRVVRVSDDFIVANEDGAIEGWAMGPVAAIAGLIALLVGAFVFRRAIGRRAADKYKESNKTKEVDMYETRRFGEGRDDSSVDSDFYSDDEEDEKGRKISRKEKEDMAAKGRWKGSSRRDFKKESSRRDFKKESSRRDLDRRSSASALRASLTKGSRSLRKSKQSTDGMPPEDKLSKRKNRASRAKLATSEKSDDTDSLDKGSISSDEKDEQLKRSEKRKKRRSKMNVDGSERKSKSDMRRGRSSRAGGDNAKLFEDSIS</sequence>
<dbReference type="eggNOG" id="ENOG502R2NK">
    <property type="taxonomic scope" value="Eukaryota"/>
</dbReference>
<evidence type="ECO:0000256" key="1">
    <source>
        <dbReference type="SAM" id="MobiDB-lite"/>
    </source>
</evidence>
<feature type="compositionally biased region" description="Basic residues" evidence="1">
    <location>
        <begin position="526"/>
        <end position="535"/>
    </location>
</feature>
<dbReference type="Proteomes" id="UP000266841">
    <property type="component" value="Unassembled WGS sequence"/>
</dbReference>
<keyword evidence="2" id="KW-0472">Membrane</keyword>
<evidence type="ECO:0000313" key="4">
    <source>
        <dbReference type="Proteomes" id="UP000266841"/>
    </source>
</evidence>
<feature type="region of interest" description="Disordered" evidence="1">
    <location>
        <begin position="382"/>
        <end position="570"/>
    </location>
</feature>
<proteinExistence type="predicted"/>
<accession>K0S783</accession>
<dbReference type="OMA" id="PAFECEY"/>
<keyword evidence="2" id="KW-1133">Transmembrane helix</keyword>
<comment type="caution">
    <text evidence="3">The sequence shown here is derived from an EMBL/GenBank/DDBJ whole genome shotgun (WGS) entry which is preliminary data.</text>
</comment>
<feature type="compositionally biased region" description="Basic and acidic residues" evidence="1">
    <location>
        <begin position="427"/>
        <end position="453"/>
    </location>
</feature>
<dbReference type="AlphaFoldDB" id="K0S783"/>
<dbReference type="EMBL" id="AGNL01030713">
    <property type="protein sequence ID" value="EJK56731.1"/>
    <property type="molecule type" value="Genomic_DNA"/>
</dbReference>
<dbReference type="OrthoDB" id="10569169at2759"/>
<keyword evidence="2" id="KW-0812">Transmembrane</keyword>
<organism evidence="3 4">
    <name type="scientific">Thalassiosira oceanica</name>
    <name type="common">Marine diatom</name>
    <dbReference type="NCBI Taxonomy" id="159749"/>
    <lineage>
        <taxon>Eukaryota</taxon>
        <taxon>Sar</taxon>
        <taxon>Stramenopiles</taxon>
        <taxon>Ochrophyta</taxon>
        <taxon>Bacillariophyta</taxon>
        <taxon>Coscinodiscophyceae</taxon>
        <taxon>Thalassiosirophycidae</taxon>
        <taxon>Thalassiosirales</taxon>
        <taxon>Thalassiosiraceae</taxon>
        <taxon>Thalassiosira</taxon>
    </lineage>
</organism>
<keyword evidence="4" id="KW-1185">Reference proteome</keyword>
<feature type="region of interest" description="Disordered" evidence="1">
    <location>
        <begin position="236"/>
        <end position="272"/>
    </location>
</feature>